<reference evidence="1" key="1">
    <citation type="journal article" date="2019" name="bioRxiv">
        <title>The Genome of the Zebra Mussel, Dreissena polymorpha: A Resource for Invasive Species Research.</title>
        <authorList>
            <person name="McCartney M.A."/>
            <person name="Auch B."/>
            <person name="Kono T."/>
            <person name="Mallez S."/>
            <person name="Zhang Y."/>
            <person name="Obille A."/>
            <person name="Becker A."/>
            <person name="Abrahante J.E."/>
            <person name="Garbe J."/>
            <person name="Badalamenti J.P."/>
            <person name="Herman A."/>
            <person name="Mangelson H."/>
            <person name="Liachko I."/>
            <person name="Sullivan S."/>
            <person name="Sone E.D."/>
            <person name="Koren S."/>
            <person name="Silverstein K.A.T."/>
            <person name="Beckman K.B."/>
            <person name="Gohl D.M."/>
        </authorList>
    </citation>
    <scope>NUCLEOTIDE SEQUENCE</scope>
    <source>
        <strain evidence="1">Duluth1</strain>
        <tissue evidence="1">Whole animal</tissue>
    </source>
</reference>
<comment type="caution">
    <text evidence="1">The sequence shown here is derived from an EMBL/GenBank/DDBJ whole genome shotgun (WGS) entry which is preliminary data.</text>
</comment>
<name>A0A9D4D5Y5_DREPO</name>
<sequence length="143" mass="16089">MLRVHQFQVVCVTDRGDDTVHFTEQDPGSQSVWTIEFTYDTFVYDNVIIECLAWAFKLDLTSGTDNIFLPVPASKIRNSENVKFNVMFVAGFEVNTTVDVLSKTLRGNSQSVTNMTNATHIITLPYAWFNNNGLYPVNVAVSN</sequence>
<evidence type="ECO:0000313" key="1">
    <source>
        <dbReference type="EMBL" id="KAH3739305.1"/>
    </source>
</evidence>
<dbReference type="Proteomes" id="UP000828390">
    <property type="component" value="Unassembled WGS sequence"/>
</dbReference>
<protein>
    <submittedName>
        <fullName evidence="1">Uncharacterized protein</fullName>
    </submittedName>
</protein>
<organism evidence="1 2">
    <name type="scientific">Dreissena polymorpha</name>
    <name type="common">Zebra mussel</name>
    <name type="synonym">Mytilus polymorpha</name>
    <dbReference type="NCBI Taxonomy" id="45954"/>
    <lineage>
        <taxon>Eukaryota</taxon>
        <taxon>Metazoa</taxon>
        <taxon>Spiralia</taxon>
        <taxon>Lophotrochozoa</taxon>
        <taxon>Mollusca</taxon>
        <taxon>Bivalvia</taxon>
        <taxon>Autobranchia</taxon>
        <taxon>Heteroconchia</taxon>
        <taxon>Euheterodonta</taxon>
        <taxon>Imparidentia</taxon>
        <taxon>Neoheterodontei</taxon>
        <taxon>Myida</taxon>
        <taxon>Dreissenoidea</taxon>
        <taxon>Dreissenidae</taxon>
        <taxon>Dreissena</taxon>
    </lineage>
</organism>
<accession>A0A9D4D5Y5</accession>
<dbReference type="AlphaFoldDB" id="A0A9D4D5Y5"/>
<proteinExistence type="predicted"/>
<dbReference type="EMBL" id="JAIWYP010000011">
    <property type="protein sequence ID" value="KAH3739305.1"/>
    <property type="molecule type" value="Genomic_DNA"/>
</dbReference>
<keyword evidence="2" id="KW-1185">Reference proteome</keyword>
<reference evidence="1" key="2">
    <citation type="submission" date="2020-11" db="EMBL/GenBank/DDBJ databases">
        <authorList>
            <person name="McCartney M.A."/>
            <person name="Auch B."/>
            <person name="Kono T."/>
            <person name="Mallez S."/>
            <person name="Becker A."/>
            <person name="Gohl D.M."/>
            <person name="Silverstein K.A.T."/>
            <person name="Koren S."/>
            <person name="Bechman K.B."/>
            <person name="Herman A."/>
            <person name="Abrahante J.E."/>
            <person name="Garbe J."/>
        </authorList>
    </citation>
    <scope>NUCLEOTIDE SEQUENCE</scope>
    <source>
        <strain evidence="1">Duluth1</strain>
        <tissue evidence="1">Whole animal</tissue>
    </source>
</reference>
<evidence type="ECO:0000313" key="2">
    <source>
        <dbReference type="Proteomes" id="UP000828390"/>
    </source>
</evidence>
<gene>
    <name evidence="1" type="ORF">DPMN_045955</name>
</gene>